<dbReference type="Proteomes" id="UP000187412">
    <property type="component" value="Unassembled WGS sequence"/>
</dbReference>
<proteinExistence type="predicted"/>
<evidence type="ECO:0000313" key="2">
    <source>
        <dbReference type="Proteomes" id="UP000187412"/>
    </source>
</evidence>
<name>A0ABX3H3H0_PAEBO</name>
<accession>A0ABX3H3H0</accession>
<comment type="caution">
    <text evidence="1">The sequence shown here is derived from an EMBL/GenBank/DDBJ whole genome shotgun (WGS) entry which is preliminary data.</text>
</comment>
<evidence type="ECO:0000313" key="1">
    <source>
        <dbReference type="EMBL" id="OMD41922.1"/>
    </source>
</evidence>
<sequence length="62" mass="6843">MGRGPNEWIDSLSEQDIPAEVVDWENIIAVREDNGLSDESEHLDAVATIGEPPAAEEETEEH</sequence>
<organism evidence="1 2">
    <name type="scientific">Paenibacillus borealis</name>
    <dbReference type="NCBI Taxonomy" id="160799"/>
    <lineage>
        <taxon>Bacteria</taxon>
        <taxon>Bacillati</taxon>
        <taxon>Bacillota</taxon>
        <taxon>Bacilli</taxon>
        <taxon>Bacillales</taxon>
        <taxon>Paenibacillaceae</taxon>
        <taxon>Paenibacillus</taxon>
    </lineage>
</organism>
<gene>
    <name evidence="1" type="ORF">BSK56_26575</name>
</gene>
<dbReference type="EMBL" id="MPTB01000043">
    <property type="protein sequence ID" value="OMD41922.1"/>
    <property type="molecule type" value="Genomic_DNA"/>
</dbReference>
<reference evidence="1 2" key="1">
    <citation type="submission" date="2016-10" db="EMBL/GenBank/DDBJ databases">
        <title>Paenibacillus species isolates.</title>
        <authorList>
            <person name="Beno S.M."/>
        </authorList>
    </citation>
    <scope>NUCLEOTIDE SEQUENCE [LARGE SCALE GENOMIC DNA]</scope>
    <source>
        <strain evidence="1 2">FSL H7-0744</strain>
    </source>
</reference>
<dbReference type="RefSeq" id="WP_076113498.1">
    <property type="nucleotide sequence ID" value="NZ_MPTB01000043.1"/>
</dbReference>
<keyword evidence="2" id="KW-1185">Reference proteome</keyword>
<protein>
    <submittedName>
        <fullName evidence="1">Uncharacterized protein</fullName>
    </submittedName>
</protein>